<dbReference type="EMBL" id="CP151407">
    <property type="protein sequence ID" value="WZJ23238.1"/>
    <property type="molecule type" value="Genomic_DNA"/>
</dbReference>
<evidence type="ECO:0000313" key="1">
    <source>
        <dbReference type="EMBL" id="WZJ23238.1"/>
    </source>
</evidence>
<dbReference type="Proteomes" id="UP001479520">
    <property type="component" value="Plasmid unnamed1"/>
</dbReference>
<keyword evidence="2" id="KW-1185">Reference proteome</keyword>
<dbReference type="RefSeq" id="WP_341744577.1">
    <property type="nucleotide sequence ID" value="NZ_CP151407.1"/>
</dbReference>
<keyword evidence="1" id="KW-0614">Plasmid</keyword>
<reference evidence="1 2" key="1">
    <citation type="submission" date="2024-04" db="EMBL/GenBank/DDBJ databases">
        <title>Dissimilatory iodate-reducing microorganisms contribute to the enrichment of iodine in groundwater.</title>
        <authorList>
            <person name="Jiang Z."/>
        </authorList>
    </citation>
    <scope>NUCLEOTIDE SEQUENCE [LARGE SCALE GENOMIC DNA]</scope>
    <source>
        <strain evidence="1 2">NCP973</strain>
        <plasmid evidence="1 2">unnamed1</plasmid>
    </source>
</reference>
<proteinExistence type="predicted"/>
<gene>
    <name evidence="1" type="ORF">AADV58_17670</name>
</gene>
<accession>A0ABZ2XLG6</accession>
<evidence type="ECO:0000313" key="2">
    <source>
        <dbReference type="Proteomes" id="UP001479520"/>
    </source>
</evidence>
<organism evidence="1 2">
    <name type="scientific">Azonexus hydrophilus</name>
    <dbReference type="NCBI Taxonomy" id="418702"/>
    <lineage>
        <taxon>Bacteria</taxon>
        <taxon>Pseudomonadati</taxon>
        <taxon>Pseudomonadota</taxon>
        <taxon>Betaproteobacteria</taxon>
        <taxon>Rhodocyclales</taxon>
        <taxon>Azonexaceae</taxon>
        <taxon>Azonexus</taxon>
    </lineage>
</organism>
<geneLocation type="plasmid" evidence="1 2">
    <name>unnamed1</name>
</geneLocation>
<sequence length="216" mass="23827">MDIKHRFISAYALGIVTAAMLSLGVAQQTRLQTQAEIFSVCSYMQTPEDAKRCELVLNGNRARGRGEPLFRLVRSQNKTDLQSRSGVLFKSRFNDLIKSVIVDSTHETRVRLSNGAECVVWVGNTEDRMTPLDDPKMLSSAIRLYGDQDASLKRISKSELGGKQAVLFEADNQRGAYIDDSANNAGIWITCLGQDRGLSKATNHLLGTVIGSSKKF</sequence>
<name>A0ABZ2XLG6_9RHOO</name>
<protein>
    <submittedName>
        <fullName evidence="1">Uncharacterized protein</fullName>
    </submittedName>
</protein>